<sequence length="80" mass="8736">MVKEMFKEARVRNMSRTVNHRTPGIVAFFAPVFDYPGNIALTITIMGSTGTVDTDWDGPMPKALGACAQGGSKRRGYRVS</sequence>
<name>H1S332_9BURK</name>
<feature type="domain" description="IclR-ED" evidence="1">
    <location>
        <begin position="1"/>
        <end position="77"/>
    </location>
</feature>
<reference evidence="2 3" key="1">
    <citation type="journal article" date="2012" name="J. Bacteriol.">
        <title>De Novo Genome Project of Cupriavidus basilensis OR16.</title>
        <authorList>
            <person name="Cserhati M."/>
            <person name="Kriszt B."/>
            <person name="Szoboszlay S."/>
            <person name="Toth A."/>
            <person name="Szabo I."/>
            <person name="Tancsics A."/>
            <person name="Nagy I."/>
            <person name="Horvath B."/>
            <person name="Nagy I."/>
            <person name="Kukolya J."/>
        </authorList>
    </citation>
    <scope>NUCLEOTIDE SEQUENCE [LARGE SCALE GENOMIC DNA]</scope>
    <source>
        <strain evidence="2 3">OR16</strain>
    </source>
</reference>
<protein>
    <submittedName>
        <fullName evidence="2">IclR family transcriptional regulator</fullName>
    </submittedName>
</protein>
<dbReference type="AlphaFoldDB" id="H1S332"/>
<evidence type="ECO:0000313" key="3">
    <source>
        <dbReference type="Proteomes" id="UP000005808"/>
    </source>
</evidence>
<dbReference type="InterPro" id="IPR029016">
    <property type="entry name" value="GAF-like_dom_sf"/>
</dbReference>
<accession>H1S332</accession>
<gene>
    <name evidence="2" type="ORF">OR16_10733</name>
</gene>
<organism evidence="2 3">
    <name type="scientific">Cupriavidus basilensis OR16</name>
    <dbReference type="NCBI Taxonomy" id="1127483"/>
    <lineage>
        <taxon>Bacteria</taxon>
        <taxon>Pseudomonadati</taxon>
        <taxon>Pseudomonadota</taxon>
        <taxon>Betaproteobacteria</taxon>
        <taxon>Burkholderiales</taxon>
        <taxon>Burkholderiaceae</taxon>
        <taxon>Cupriavidus</taxon>
    </lineage>
</organism>
<dbReference type="EMBL" id="AHJE01000023">
    <property type="protein sequence ID" value="EHP43040.1"/>
    <property type="molecule type" value="Genomic_DNA"/>
</dbReference>
<dbReference type="PROSITE" id="PS51078">
    <property type="entry name" value="ICLR_ED"/>
    <property type="match status" value="1"/>
</dbReference>
<evidence type="ECO:0000313" key="2">
    <source>
        <dbReference type="EMBL" id="EHP43040.1"/>
    </source>
</evidence>
<evidence type="ECO:0000259" key="1">
    <source>
        <dbReference type="PROSITE" id="PS51078"/>
    </source>
</evidence>
<comment type="caution">
    <text evidence="2">The sequence shown here is derived from an EMBL/GenBank/DDBJ whole genome shotgun (WGS) entry which is preliminary data.</text>
</comment>
<dbReference type="PATRIC" id="fig|1127483.3.peg.2146"/>
<proteinExistence type="predicted"/>
<dbReference type="Proteomes" id="UP000005808">
    <property type="component" value="Unassembled WGS sequence"/>
</dbReference>
<dbReference type="Gene3D" id="3.30.450.40">
    <property type="match status" value="1"/>
</dbReference>
<dbReference type="SUPFAM" id="SSF55781">
    <property type="entry name" value="GAF domain-like"/>
    <property type="match status" value="1"/>
</dbReference>
<dbReference type="InterPro" id="IPR014757">
    <property type="entry name" value="Tscrpt_reg_IclR_C"/>
</dbReference>